<dbReference type="EMBL" id="LXWW01000154">
    <property type="protein sequence ID" value="OAO15314.1"/>
    <property type="molecule type" value="Genomic_DNA"/>
</dbReference>
<feature type="compositionally biased region" description="Low complexity" evidence="10">
    <location>
        <begin position="247"/>
        <end position="260"/>
    </location>
</feature>
<keyword evidence="4" id="KW-0963">Cytoplasm</keyword>
<dbReference type="InterPro" id="IPR040168">
    <property type="entry name" value="Not2/3/5"/>
</dbReference>
<evidence type="ECO:0000256" key="6">
    <source>
        <dbReference type="ARBA" id="ARBA00023015"/>
    </source>
</evidence>
<feature type="region of interest" description="Disordered" evidence="10">
    <location>
        <begin position="335"/>
        <end position="364"/>
    </location>
</feature>
<evidence type="ECO:0000259" key="11">
    <source>
        <dbReference type="Pfam" id="PF04065"/>
    </source>
</evidence>
<evidence type="ECO:0000256" key="10">
    <source>
        <dbReference type="SAM" id="MobiDB-lite"/>
    </source>
</evidence>
<evidence type="ECO:0000313" key="12">
    <source>
        <dbReference type="EMBL" id="OAO15314.1"/>
    </source>
</evidence>
<proteinExistence type="inferred from homology"/>
<dbReference type="SUPFAM" id="SSF52058">
    <property type="entry name" value="L domain-like"/>
    <property type="match status" value="1"/>
</dbReference>
<dbReference type="STRING" id="478820.A0A196SH72"/>
<dbReference type="InterPro" id="IPR032675">
    <property type="entry name" value="LRR_dom_sf"/>
</dbReference>
<feature type="coiled-coil region" evidence="9">
    <location>
        <begin position="4"/>
        <end position="61"/>
    </location>
</feature>
<feature type="region of interest" description="Disordered" evidence="10">
    <location>
        <begin position="1506"/>
        <end position="1554"/>
    </location>
</feature>
<keyword evidence="9" id="KW-0175">Coiled coil</keyword>
<feature type="domain" description="CCR4-Not complex component Not N-terminal" evidence="11">
    <location>
        <begin position="4"/>
        <end position="227"/>
    </location>
</feature>
<sequence>MSQNRKLKATIEATLKKVDELFDEYDVIMGKLRSADTQALKEKYEADLKKQMKKLQKQRDLMKGWLQTSDSTINPFISRIDAAKTRIDNQMYSFRDCEKETKTKAYSKEGLKLPNKQTPQEEKKEEVQNEIREEISELKKSIEDLECELKREKTKKRNVNQSMVQKYQSYITHHHWQISNLEKVLRQIDNHIIDPYTVEPVTEGVRDYLSSFKDSSYALDDEMYSAYDLSTVPDGDTDADDTDDDSASATPAPSAEKVVAPPAPSPAPPAPVSAPVPAPVLPPTPIAPVVPAAPAPAPKPITQINSVWKTKPQAKPITGVKPINYSEIIQRAVKPQTPATPATPARSIASPARPAASPAQPAAQTPAPVSPFVAAISASSPFLLATPHCCPTITTRYETVDSLVQVVQQRMPAYADIDFALPYTPDRFVAVPEGFPRFQTDIYKIGSISGMPLDVAFFAFALSQNTFTQYNAARVLRANGWHFEKKSHKWYCFTSQKMVRDEGSDDVQRKDAGEVLHFPDFKKSCQHMVSKQLYTPYQMEFTMLSDFSEDDLDEVMDVEQKHSGRGSYYEPIEAKEEAVEPAFTTMDRDFCSEDAELREYAKPNDCSLSWVTMIVNAGERALAMIGGSEKLSAAFVMECYTKEDPCNGLGMADIAEGLKKIGLVTEREANRVLEEGGNLCSIPQSKHFTFKVLKAEGPNRGGLMNLIGEGNPVLTLLSINLNRLRFVKDMREEDVTLSGTVYEPSLYGLVTGYVKTTEEVNGYWVVEGTPSPCESVNVKVPMRDNETNSDYAGIAGYAFAIEFNGKRDFVVPSEGLTSVDAIPSFAQSIVFAADSFSELSEVDFSRFRELKELVFGANSFANVGSLELVGLHKLERLRFEVGAFANGFNLVLDDLTSLSDLVFSADCFTGEPPGRRLADVSGYGLRINYCLSIRRVVIGKKVFTQVKTVTIANLPAIEEVTIEEGALPSVEVLNMEDTPSVKKVSIAPGSLEREGFKTMLDWMVANANSTYFKNLKYFQVSEHNIQSCVNLTNAATLQTAILSDLKTICEDKEHFPLLETINLDNNGYNEGGGTSISAFAMQMMQACPASTNVTVSAWTQLGVAYTKMCHTVDDSYLYYNLDDERERAQCRYSWNWELNSAEREYAANGPFPNSENLQYCNTPAPEPDPTQSPSSVVPTTVAPTTMAPTTLPPTTAAPTEAPTTIPPTPTPEPWFPIYDPYILGDNCNYEKQSTCYWDVVKDDDVTRLYLAVRDAYPTKALAHTRVLALSGMTSMSLELFHESLSKQVKNEAPIDTYFYSDVLLSRSLNRELIPRLMELLQYTYPSRLVFGYGTFKREGFKTMLDWMVANANSTYFKNLKYFQVSEHNIQSCVNLTNAATLQTAILSDLKTICEDKEHFPLLETINLDNNGYNEGGGTSISAFAMQMMQACPASTNVTVSAWTQLGVAYTKMCHTVDDSYLYYNLDDERERAQCRYSWNWELNSAEREYAANGPFPNSENLQYCNTPAPEPDPTQSPSSVVPTTVAPTTMAPTTLPPTTAAPTEAPTTIPPTPTPEPWFPIYDPYILGDNCNYEKQSTCYWDVVKDDDVTRLYLAVRDAYPTKALAHTRVLALSGMTSLSLELFHESLSKQVKNEAPIDTYFYSDVLLSRSLNRELIPRLMELLQYTYPSRLVFIQGTFKREGFKTMLDWMIANANSTYFKNLKYFQVSEHNIQSCVNASNTQALMTAILSDLKTICEDKEHFPLLEDINLDNNGYNEGGDVLLSRSLNRELIPRLMELLQYTYPSRLVFIQGTFKREGFKTMLDWMIANANSTYFKNLKYFQVSEHNIQSCVNASNTQALMTAILSDLKTICEDKEHFPLLEDINLDNNGYNEGGGTDVSAFAMQLMQACPASTGVKVSAWTNLGRPYTRMCGSVDNSYHYYDLDDERERAQCCYTWNWELKSVMTEYAANGPFPNQRSLEFCEQHPDFPQPTPRPSIPTEKPTLPPTSTPTPTPEPWFPIYDPYILGDNCNYEKQTTCYWDVVKDDDVTRLYLAVRDAYPTKALAHTRVLALSGMTSLSLELFHESLSKQILNDDPIDTYFYSDVLLSRSLDASMIPRLMELLQYTYPSRLVFIQGTFMRDGFKTMLDWMIANANSTYFKNLKYFQVSEHNIQSCVNPEDAATLQAAILSDLKKICEDKEHFPLLETINLDNNGYNEGGNNGVSEFAIRLMQTCSANTGVSVSAYMNQGRPYTKMCSYINDSYYYYDLNDERERAQCRYTWNWELKSVMTEYAANGPFPNSENRYYCNTE</sequence>
<feature type="compositionally biased region" description="Low complexity" evidence="10">
    <location>
        <begin position="1171"/>
        <end position="1203"/>
    </location>
</feature>
<keyword evidence="6" id="KW-0805">Transcription regulation</keyword>
<feature type="region of interest" description="Disordered" evidence="10">
    <location>
        <begin position="1162"/>
        <end position="1210"/>
    </location>
</feature>
<feature type="compositionally biased region" description="Low complexity" evidence="10">
    <location>
        <begin position="1515"/>
        <end position="1547"/>
    </location>
</feature>
<accession>A0A196SH72</accession>
<keyword evidence="8" id="KW-0539">Nucleus</keyword>
<keyword evidence="5" id="KW-0678">Repressor</keyword>
<gene>
    <name evidence="12" type="ORF">AV274_2973</name>
</gene>
<keyword evidence="13" id="KW-1185">Reference proteome</keyword>
<dbReference type="Pfam" id="PF04065">
    <property type="entry name" value="Not3"/>
    <property type="match status" value="1"/>
</dbReference>
<name>A0A196SH72_BLAHN</name>
<evidence type="ECO:0000256" key="7">
    <source>
        <dbReference type="ARBA" id="ARBA00023163"/>
    </source>
</evidence>
<protein>
    <submittedName>
        <fullName evidence="12">CCR4-NOT transcription complex, subunit 3</fullName>
    </submittedName>
</protein>
<reference evidence="12 13" key="1">
    <citation type="submission" date="2016-05" db="EMBL/GenBank/DDBJ databases">
        <title>Nuclear genome of Blastocystis sp. subtype 1 NandII.</title>
        <authorList>
            <person name="Gentekaki E."/>
            <person name="Curtis B."/>
            <person name="Stairs C."/>
            <person name="Eme L."/>
            <person name="Herman E."/>
            <person name="Klimes V."/>
            <person name="Arias M.C."/>
            <person name="Elias M."/>
            <person name="Hilliou F."/>
            <person name="Klute M."/>
            <person name="Malik S.-B."/>
            <person name="Pightling A."/>
            <person name="Rachubinski R."/>
            <person name="Salas D."/>
            <person name="Schlacht A."/>
            <person name="Suga H."/>
            <person name="Archibald J."/>
            <person name="Ball S.G."/>
            <person name="Clark G."/>
            <person name="Dacks J."/>
            <person name="Van Der Giezen M."/>
            <person name="Tsaousis A."/>
            <person name="Roger A."/>
        </authorList>
    </citation>
    <scope>NUCLEOTIDE SEQUENCE [LARGE SCALE GENOMIC DNA]</scope>
    <source>
        <strain evidence="13">ATCC 50177 / NandII</strain>
    </source>
</reference>
<dbReference type="InterPro" id="IPR007207">
    <property type="entry name" value="Not_N"/>
</dbReference>
<evidence type="ECO:0000256" key="1">
    <source>
        <dbReference type="ARBA" id="ARBA00004123"/>
    </source>
</evidence>
<feature type="compositionally biased region" description="Acidic residues" evidence="10">
    <location>
        <begin position="235"/>
        <end position="246"/>
    </location>
</feature>
<dbReference type="GO" id="GO:0005737">
    <property type="term" value="C:cytoplasm"/>
    <property type="evidence" value="ECO:0007669"/>
    <property type="project" value="UniProtKB-SubCell"/>
</dbReference>
<dbReference type="GO" id="GO:0006355">
    <property type="term" value="P:regulation of DNA-templated transcription"/>
    <property type="evidence" value="ECO:0007669"/>
    <property type="project" value="InterPro"/>
</dbReference>
<feature type="region of interest" description="Disordered" evidence="10">
    <location>
        <begin position="228"/>
        <end position="273"/>
    </location>
</feature>
<comment type="similarity">
    <text evidence="3">Belongs to the CNOT2/3/5 family.</text>
</comment>
<dbReference type="GO" id="GO:0005634">
    <property type="term" value="C:nucleus"/>
    <property type="evidence" value="ECO:0007669"/>
    <property type="project" value="UniProtKB-SubCell"/>
</dbReference>
<evidence type="ECO:0000256" key="2">
    <source>
        <dbReference type="ARBA" id="ARBA00004496"/>
    </source>
</evidence>
<feature type="region of interest" description="Disordered" evidence="10">
    <location>
        <begin position="1965"/>
        <end position="1994"/>
    </location>
</feature>
<dbReference type="PANTHER" id="PTHR23326">
    <property type="entry name" value="CCR4 NOT-RELATED"/>
    <property type="match status" value="1"/>
</dbReference>
<evidence type="ECO:0000256" key="8">
    <source>
        <dbReference type="ARBA" id="ARBA00023242"/>
    </source>
</evidence>
<evidence type="ECO:0000256" key="9">
    <source>
        <dbReference type="SAM" id="Coils"/>
    </source>
</evidence>
<evidence type="ECO:0000256" key="4">
    <source>
        <dbReference type="ARBA" id="ARBA00022490"/>
    </source>
</evidence>
<feature type="compositionally biased region" description="Pro residues" evidence="10">
    <location>
        <begin position="1985"/>
        <end position="1994"/>
    </location>
</feature>
<dbReference type="Proteomes" id="UP000078348">
    <property type="component" value="Unassembled WGS sequence"/>
</dbReference>
<evidence type="ECO:0000256" key="3">
    <source>
        <dbReference type="ARBA" id="ARBA00007682"/>
    </source>
</evidence>
<feature type="coiled-coil region" evidence="9">
    <location>
        <begin position="121"/>
        <end position="162"/>
    </location>
</feature>
<comment type="subcellular location">
    <subcellularLocation>
        <location evidence="2">Cytoplasm</location>
    </subcellularLocation>
    <subcellularLocation>
        <location evidence="1">Nucleus</location>
    </subcellularLocation>
</comment>
<feature type="compositionally biased region" description="Pro residues" evidence="10">
    <location>
        <begin position="261"/>
        <end position="273"/>
    </location>
</feature>
<evidence type="ECO:0000256" key="5">
    <source>
        <dbReference type="ARBA" id="ARBA00022491"/>
    </source>
</evidence>
<evidence type="ECO:0000313" key="13">
    <source>
        <dbReference type="Proteomes" id="UP000078348"/>
    </source>
</evidence>
<dbReference type="Gene3D" id="2.30.30.1020">
    <property type="entry name" value="CCR4-NOT complex subunit 2/3/5, C-terminal domain"/>
    <property type="match status" value="1"/>
</dbReference>
<dbReference type="InterPro" id="IPR038635">
    <property type="entry name" value="CCR4-NOT_su2/3/5_C_sf"/>
</dbReference>
<keyword evidence="7" id="KW-0804">Transcription</keyword>
<organism evidence="12 13">
    <name type="scientific">Blastocystis sp. subtype 1 (strain ATCC 50177 / NandII)</name>
    <dbReference type="NCBI Taxonomy" id="478820"/>
    <lineage>
        <taxon>Eukaryota</taxon>
        <taxon>Sar</taxon>
        <taxon>Stramenopiles</taxon>
        <taxon>Bigyra</taxon>
        <taxon>Opalozoa</taxon>
        <taxon>Opalinata</taxon>
        <taxon>Blastocystidae</taxon>
        <taxon>Blastocystis</taxon>
    </lineage>
</organism>
<dbReference type="OrthoDB" id="293823at2759"/>
<dbReference type="GO" id="GO:0030015">
    <property type="term" value="C:CCR4-NOT core complex"/>
    <property type="evidence" value="ECO:0007669"/>
    <property type="project" value="InterPro"/>
</dbReference>
<comment type="caution">
    <text evidence="12">The sequence shown here is derived from an EMBL/GenBank/DDBJ whole genome shotgun (WGS) entry which is preliminary data.</text>
</comment>
<dbReference type="Gene3D" id="3.80.10.10">
    <property type="entry name" value="Ribonuclease Inhibitor"/>
    <property type="match status" value="1"/>
</dbReference>